<reference evidence="1 2" key="1">
    <citation type="submission" date="2018-06" db="EMBL/GenBank/DDBJ databases">
        <title>Spirosoma sp. HMF3257 Genome sequencing and assembly.</title>
        <authorList>
            <person name="Kang H."/>
            <person name="Cha I."/>
            <person name="Kim H."/>
            <person name="Kang J."/>
            <person name="Joh K."/>
        </authorList>
    </citation>
    <scope>NUCLEOTIDE SEQUENCE [LARGE SCALE GENOMIC DNA]</scope>
    <source>
        <strain evidence="1 2">HMF3257</strain>
    </source>
</reference>
<accession>A0A327NQ11</accession>
<dbReference type="Gene3D" id="3.90.550.10">
    <property type="entry name" value="Spore Coat Polysaccharide Biosynthesis Protein SpsA, Chain A"/>
    <property type="match status" value="1"/>
</dbReference>
<sequence length="429" mass="50475">MQAVFTIVAKNYIPLANILGDSLRQHHPDITFIIVVADREDDLIDFSKQRYPIIAAENLGITQLTEMAFKYNVTEFCTALKPFCFRFLFNKGYKQVIYFDPDIYIFDKLDGVFSNLQVSSMVLTPHYNTIEENYTGLFREGNILFAGIFNLGFCALKYSDNGLKIVNWWCNRLTEQCYADRTDGLHVDQKWTDFLPMYFNDVYIEKGLGYNMAVWNWHERQLIERNGQYFIINRIKGSSEEPLIFYHFSNYHFKEASALGKFMPIQAKRFNDINHVSQFYADLLIKENIASQLAKLAYSYASFDNGTPIAQFHRRFYRRLIEIGEIRSSPFETVSSTSYHNLLKRNRLLGTSSNLDKLNESNFEGFDHKLKLLNRIAKLIKFIIGFEKYALLCKFMYRYVRAENQAFLIEEHQDRLPFVNENRYINTHL</sequence>
<dbReference type="SUPFAM" id="SSF53448">
    <property type="entry name" value="Nucleotide-diphospho-sugar transferases"/>
    <property type="match status" value="1"/>
</dbReference>
<evidence type="ECO:0000313" key="1">
    <source>
        <dbReference type="EMBL" id="RAI76096.1"/>
    </source>
</evidence>
<dbReference type="AlphaFoldDB" id="A0A327NQ11"/>
<evidence type="ECO:0008006" key="3">
    <source>
        <dbReference type="Google" id="ProtNLM"/>
    </source>
</evidence>
<protein>
    <recommendedName>
        <fullName evidence="3">Glycosyl transferase</fullName>
    </recommendedName>
</protein>
<proteinExistence type="predicted"/>
<name>A0A327NQ11_9BACT</name>
<dbReference type="Proteomes" id="UP000249016">
    <property type="component" value="Unassembled WGS sequence"/>
</dbReference>
<comment type="caution">
    <text evidence="1">The sequence shown here is derived from an EMBL/GenBank/DDBJ whole genome shotgun (WGS) entry which is preliminary data.</text>
</comment>
<organism evidence="1 2">
    <name type="scientific">Spirosoma telluris</name>
    <dbReference type="NCBI Taxonomy" id="2183553"/>
    <lineage>
        <taxon>Bacteria</taxon>
        <taxon>Pseudomonadati</taxon>
        <taxon>Bacteroidota</taxon>
        <taxon>Cytophagia</taxon>
        <taxon>Cytophagales</taxon>
        <taxon>Cytophagaceae</taxon>
        <taxon>Spirosoma</taxon>
    </lineage>
</organism>
<dbReference type="EMBL" id="QLII01000001">
    <property type="protein sequence ID" value="RAI76096.1"/>
    <property type="molecule type" value="Genomic_DNA"/>
</dbReference>
<dbReference type="OrthoDB" id="186344at2"/>
<keyword evidence="2" id="KW-1185">Reference proteome</keyword>
<dbReference type="InterPro" id="IPR029044">
    <property type="entry name" value="Nucleotide-diphossugar_trans"/>
</dbReference>
<evidence type="ECO:0000313" key="2">
    <source>
        <dbReference type="Proteomes" id="UP000249016"/>
    </source>
</evidence>
<gene>
    <name evidence="1" type="ORF">HMF3257_21360</name>
</gene>
<dbReference type="RefSeq" id="WP_111345281.1">
    <property type="nucleotide sequence ID" value="NZ_QLII01000001.1"/>
</dbReference>